<keyword evidence="2" id="KW-0805">Transcription regulation</keyword>
<evidence type="ECO:0000256" key="5">
    <source>
        <dbReference type="SAM" id="MobiDB-lite"/>
    </source>
</evidence>
<evidence type="ECO:0000256" key="3">
    <source>
        <dbReference type="ARBA" id="ARBA00023163"/>
    </source>
</evidence>
<feature type="domain" description="Vps72/YL1 C-terminal" evidence="6">
    <location>
        <begin position="111"/>
        <end position="140"/>
    </location>
</feature>
<gene>
    <name evidence="7" type="primary">INO80C</name>
    <name evidence="7" type="ORF">C6P45_002807</name>
</gene>
<feature type="compositionally biased region" description="Basic residues" evidence="5">
    <location>
        <begin position="49"/>
        <end position="60"/>
    </location>
</feature>
<evidence type="ECO:0000259" key="6">
    <source>
        <dbReference type="SMART" id="SM00993"/>
    </source>
</evidence>
<dbReference type="Pfam" id="PF08265">
    <property type="entry name" value="YL1_C"/>
    <property type="match status" value="1"/>
</dbReference>
<dbReference type="Proteomes" id="UP000750334">
    <property type="component" value="Unassembled WGS sequence"/>
</dbReference>
<dbReference type="PANTHER" id="PTHR31200">
    <property type="entry name" value="INO80 COMPLEX SUBUNIT C"/>
    <property type="match status" value="1"/>
</dbReference>
<keyword evidence="8" id="KW-1185">Reference proteome</keyword>
<dbReference type="InterPro" id="IPR029525">
    <property type="entry name" value="INO80C/Ies6"/>
</dbReference>
<evidence type="ECO:0000256" key="2">
    <source>
        <dbReference type="ARBA" id="ARBA00023015"/>
    </source>
</evidence>
<evidence type="ECO:0000313" key="8">
    <source>
        <dbReference type="Proteomes" id="UP000750334"/>
    </source>
</evidence>
<organism evidence="7 8">
    <name type="scientific">Maudiozyma exigua</name>
    <name type="common">Yeast</name>
    <name type="synonym">Kazachstania exigua</name>
    <dbReference type="NCBI Taxonomy" id="34358"/>
    <lineage>
        <taxon>Eukaryota</taxon>
        <taxon>Fungi</taxon>
        <taxon>Dikarya</taxon>
        <taxon>Ascomycota</taxon>
        <taxon>Saccharomycotina</taxon>
        <taxon>Saccharomycetes</taxon>
        <taxon>Saccharomycetales</taxon>
        <taxon>Saccharomycetaceae</taxon>
        <taxon>Maudiozyma</taxon>
    </lineage>
</organism>
<dbReference type="GO" id="GO:0006338">
    <property type="term" value="P:chromatin remodeling"/>
    <property type="evidence" value="ECO:0007669"/>
    <property type="project" value="InterPro"/>
</dbReference>
<name>A0A9P6VWN5_MAUEX</name>
<dbReference type="AlphaFoldDB" id="A0A9P6VWN5"/>
<evidence type="ECO:0000313" key="7">
    <source>
        <dbReference type="EMBL" id="KAG0656033.1"/>
    </source>
</evidence>
<dbReference type="InterPro" id="IPR013272">
    <property type="entry name" value="Vps72/YL1_C"/>
</dbReference>
<proteinExistence type="predicted"/>
<feature type="region of interest" description="Disordered" evidence="5">
    <location>
        <begin position="38"/>
        <end position="60"/>
    </location>
</feature>
<comment type="caution">
    <text evidence="7">The sequence shown here is derived from an EMBL/GenBank/DDBJ whole genome shotgun (WGS) entry which is preliminary data.</text>
</comment>
<comment type="subcellular location">
    <subcellularLocation>
        <location evidence="1">Nucleus</location>
    </subcellularLocation>
</comment>
<dbReference type="PANTHER" id="PTHR31200:SF1">
    <property type="entry name" value="INO80 COMPLEX SUBUNIT C"/>
    <property type="match status" value="1"/>
</dbReference>
<sequence>MAPPPPPPNKNNDLRLEFLRTIAQKNVIPKPLRKSQIELAQADTTNQKAPKKSYRRHKGARQLISEETKRINSILEQEQLLYDADSKYVRKTPKVTFFNVSAPPSIKPTKKYCDITGLNGPYKSPTNNIRYHNSEIYQFVVKPMAPGVDQEYLKLRGANFVLK</sequence>
<keyword evidence="4" id="KW-0539">Nucleus</keyword>
<reference evidence="7 8" key="1">
    <citation type="submission" date="2020-11" db="EMBL/GenBank/DDBJ databases">
        <title>Kefir isolates.</title>
        <authorList>
            <person name="Marcisauskas S."/>
            <person name="Kim Y."/>
            <person name="Blasche S."/>
        </authorList>
    </citation>
    <scope>NUCLEOTIDE SEQUENCE [LARGE SCALE GENOMIC DNA]</scope>
    <source>
        <strain evidence="7 8">OG2</strain>
    </source>
</reference>
<keyword evidence="3" id="KW-0804">Transcription</keyword>
<accession>A0A9P6VWN5</accession>
<dbReference type="EMBL" id="PUHR01000271">
    <property type="protein sequence ID" value="KAG0656033.1"/>
    <property type="molecule type" value="Genomic_DNA"/>
</dbReference>
<evidence type="ECO:0000256" key="4">
    <source>
        <dbReference type="ARBA" id="ARBA00023242"/>
    </source>
</evidence>
<protein>
    <submittedName>
        <fullName evidence="7">INO80 complex subunit C</fullName>
    </submittedName>
</protein>
<dbReference type="GO" id="GO:0031011">
    <property type="term" value="C:Ino80 complex"/>
    <property type="evidence" value="ECO:0007669"/>
    <property type="project" value="InterPro"/>
</dbReference>
<evidence type="ECO:0000256" key="1">
    <source>
        <dbReference type="ARBA" id="ARBA00004123"/>
    </source>
</evidence>
<dbReference type="OrthoDB" id="49520at2759"/>
<dbReference type="SMART" id="SM00993">
    <property type="entry name" value="YL1_C"/>
    <property type="match status" value="1"/>
</dbReference>